<dbReference type="AlphaFoldDB" id="A0A2W1BBK6"/>
<dbReference type="EMBL" id="KZ150161">
    <property type="protein sequence ID" value="PZC72709.1"/>
    <property type="molecule type" value="Genomic_DNA"/>
</dbReference>
<organism evidence="1 2">
    <name type="scientific">Helicoverpa armigera</name>
    <name type="common">Cotton bollworm</name>
    <name type="synonym">Heliothis armigera</name>
    <dbReference type="NCBI Taxonomy" id="29058"/>
    <lineage>
        <taxon>Eukaryota</taxon>
        <taxon>Metazoa</taxon>
        <taxon>Ecdysozoa</taxon>
        <taxon>Arthropoda</taxon>
        <taxon>Hexapoda</taxon>
        <taxon>Insecta</taxon>
        <taxon>Pterygota</taxon>
        <taxon>Neoptera</taxon>
        <taxon>Endopterygota</taxon>
        <taxon>Lepidoptera</taxon>
        <taxon>Glossata</taxon>
        <taxon>Ditrysia</taxon>
        <taxon>Noctuoidea</taxon>
        <taxon>Noctuidae</taxon>
        <taxon>Heliothinae</taxon>
        <taxon>Helicoverpa</taxon>
    </lineage>
</organism>
<evidence type="ECO:0000313" key="1">
    <source>
        <dbReference type="EMBL" id="PZC72709.1"/>
    </source>
</evidence>
<proteinExistence type="predicted"/>
<dbReference type="OrthoDB" id="447173at2759"/>
<evidence type="ECO:0000313" key="2">
    <source>
        <dbReference type="Proteomes" id="UP000249218"/>
    </source>
</evidence>
<keyword evidence="2" id="KW-1185">Reference proteome</keyword>
<dbReference type="Proteomes" id="UP000249218">
    <property type="component" value="Unassembled WGS sequence"/>
</dbReference>
<accession>A0A2W1BBK6</accession>
<gene>
    <name evidence="1" type="primary">HaOG210723</name>
    <name evidence="1" type="ORF">B5X24_HaOG210723</name>
</gene>
<name>A0A2W1BBK6_HELAM</name>
<reference evidence="1 2" key="1">
    <citation type="journal article" date="2017" name="BMC Biol.">
        <title>Genomic innovations, transcriptional plasticity and gene loss underlying the evolution and divergence of two highly polyphagous and invasive Helicoverpa pest species.</title>
        <authorList>
            <person name="Pearce S.L."/>
            <person name="Clarke D.F."/>
            <person name="East P.D."/>
            <person name="Elfekih S."/>
            <person name="Gordon K.H."/>
            <person name="Jermiin L.S."/>
            <person name="McGaughran A."/>
            <person name="Oakeshott J.G."/>
            <person name="Papanikolaou A."/>
            <person name="Perera O.P."/>
            <person name="Rane R.V."/>
            <person name="Richards S."/>
            <person name="Tay W.T."/>
            <person name="Walsh T.K."/>
            <person name="Anderson A."/>
            <person name="Anderson C.J."/>
            <person name="Asgari S."/>
            <person name="Board P.G."/>
            <person name="Bretschneider A."/>
            <person name="Campbell P.M."/>
            <person name="Chertemps T."/>
            <person name="Christeller J.T."/>
            <person name="Coppin C.W."/>
            <person name="Downes S.J."/>
            <person name="Duan G."/>
            <person name="Farnsworth C.A."/>
            <person name="Good R.T."/>
            <person name="Han L.B."/>
            <person name="Han Y.C."/>
            <person name="Hatje K."/>
            <person name="Horne I."/>
            <person name="Huang Y.P."/>
            <person name="Hughes D.S."/>
            <person name="Jacquin-Joly E."/>
            <person name="James W."/>
            <person name="Jhangiani S."/>
            <person name="Kollmar M."/>
            <person name="Kuwar S.S."/>
            <person name="Li S."/>
            <person name="Liu N.Y."/>
            <person name="Maibeche M.T."/>
            <person name="Miller J.R."/>
            <person name="Montagne N."/>
            <person name="Perry T."/>
            <person name="Qu J."/>
            <person name="Song S.V."/>
            <person name="Sutton G.G."/>
            <person name="Vogel H."/>
            <person name="Walenz B.P."/>
            <person name="Xu W."/>
            <person name="Zhang H.J."/>
            <person name="Zou Z."/>
            <person name="Batterham P."/>
            <person name="Edwards O.R."/>
            <person name="Feyereisen R."/>
            <person name="Gibbs R.A."/>
            <person name="Heckel D.G."/>
            <person name="McGrath A."/>
            <person name="Robin C."/>
            <person name="Scherer S.E."/>
            <person name="Worley K.C."/>
            <person name="Wu Y.D."/>
        </authorList>
    </citation>
    <scope>NUCLEOTIDE SEQUENCE [LARGE SCALE GENOMIC DNA]</scope>
    <source>
        <strain evidence="1">Harm_GR_Male_#8</strain>
        <tissue evidence="1">Whole organism</tissue>
    </source>
</reference>
<sequence length="167" mass="19632">MEEILEKCHFVPMSTMRKVIDLMDAPYAVDPIKTYCKRNLLKLQQSRINAKYQDPDLKTFKSVYRIACCKAIYSHNWNKLLYLLKKFPPWQHNWKDVNEAALYVRALVILLMYHPSSQAKGLLNEYLHFVWACRSDEVKKAVLKILLTLPEKIHGVTNSRYNDTDNA</sequence>
<protein>
    <submittedName>
        <fullName evidence="1">Uncharacterized protein</fullName>
    </submittedName>
</protein>